<accession>G7MMA7</accession>
<evidence type="ECO:0000313" key="1">
    <source>
        <dbReference type="EMBL" id="EHH17653.1"/>
    </source>
</evidence>
<protein>
    <submittedName>
        <fullName evidence="1">Uncharacterized protein</fullName>
    </submittedName>
</protein>
<organism evidence="1">
    <name type="scientific">Macaca mulatta</name>
    <name type="common">Rhesus macaque</name>
    <dbReference type="NCBI Taxonomy" id="9544"/>
    <lineage>
        <taxon>Eukaryota</taxon>
        <taxon>Metazoa</taxon>
        <taxon>Chordata</taxon>
        <taxon>Craniata</taxon>
        <taxon>Vertebrata</taxon>
        <taxon>Euteleostomi</taxon>
        <taxon>Mammalia</taxon>
        <taxon>Eutheria</taxon>
        <taxon>Euarchontoglires</taxon>
        <taxon>Primates</taxon>
        <taxon>Haplorrhini</taxon>
        <taxon>Catarrhini</taxon>
        <taxon>Cercopithecidae</taxon>
        <taxon>Cercopithecinae</taxon>
        <taxon>Macaca</taxon>
    </lineage>
</organism>
<sequence>MDPRTSRQAQALPAGNLGMFRQMRPQALAMLYCHLCPGCTMWHDEAAVGVFRQPGKAPMLEFYSRDDPPQCCLAAGVAEQFAAGE</sequence>
<dbReference type="EMBL" id="CM001255">
    <property type="protein sequence ID" value="EHH17653.1"/>
    <property type="molecule type" value="Genomic_DNA"/>
</dbReference>
<dbReference type="Proteomes" id="UP000013456">
    <property type="component" value="Chromosome 3"/>
</dbReference>
<gene>
    <name evidence="1" type="ORF">EGK_14107</name>
</gene>
<feature type="non-terminal residue" evidence="1">
    <location>
        <position position="85"/>
    </location>
</feature>
<name>G7MMA7_MACMU</name>
<dbReference type="AlphaFoldDB" id="G7MMA7"/>
<proteinExistence type="predicted"/>
<reference evidence="1" key="1">
    <citation type="journal article" date="2011" name="Nat. Biotechnol.">
        <title>Genome sequencing and comparison of two nonhuman primate animal models, the cynomolgus and Chinese rhesus macaques.</title>
        <authorList>
            <person name="Yan G."/>
            <person name="Zhang G."/>
            <person name="Fang X."/>
            <person name="Zhang Y."/>
            <person name="Li C."/>
            <person name="Ling F."/>
            <person name="Cooper D.N."/>
            <person name="Li Q."/>
            <person name="Li Y."/>
            <person name="van Gool A.J."/>
            <person name="Du H."/>
            <person name="Chen J."/>
            <person name="Chen R."/>
            <person name="Zhang P."/>
            <person name="Huang Z."/>
            <person name="Thompson J.R."/>
            <person name="Meng Y."/>
            <person name="Bai Y."/>
            <person name="Wang J."/>
            <person name="Zhuo M."/>
            <person name="Wang T."/>
            <person name="Huang Y."/>
            <person name="Wei L."/>
            <person name="Li J."/>
            <person name="Wang Z."/>
            <person name="Hu H."/>
            <person name="Yang P."/>
            <person name="Le L."/>
            <person name="Stenson P.D."/>
            <person name="Li B."/>
            <person name="Liu X."/>
            <person name="Ball E.V."/>
            <person name="An N."/>
            <person name="Huang Q."/>
            <person name="Zhang Y."/>
            <person name="Fan W."/>
            <person name="Zhang X."/>
            <person name="Li Y."/>
            <person name="Wang W."/>
            <person name="Katze M.G."/>
            <person name="Su B."/>
            <person name="Nielsen R."/>
            <person name="Yang H."/>
            <person name="Wang J."/>
            <person name="Wang X."/>
            <person name="Wang J."/>
        </authorList>
    </citation>
    <scope>NUCLEOTIDE SEQUENCE [LARGE SCALE GENOMIC DNA]</scope>
    <source>
        <strain evidence="1">CR-5</strain>
    </source>
</reference>